<feature type="compositionally biased region" description="Polar residues" evidence="1">
    <location>
        <begin position="65"/>
        <end position="83"/>
    </location>
</feature>
<dbReference type="HOGENOM" id="CLU_2546115_0_0_1"/>
<protein>
    <submittedName>
        <fullName evidence="2 3">Uncharacterized protein</fullName>
    </submittedName>
</protein>
<organism evidence="2 4">
    <name type="scientific">Medicago truncatula</name>
    <name type="common">Barrel medic</name>
    <name type="synonym">Medicago tribuloides</name>
    <dbReference type="NCBI Taxonomy" id="3880"/>
    <lineage>
        <taxon>Eukaryota</taxon>
        <taxon>Viridiplantae</taxon>
        <taxon>Streptophyta</taxon>
        <taxon>Embryophyta</taxon>
        <taxon>Tracheophyta</taxon>
        <taxon>Spermatophyta</taxon>
        <taxon>Magnoliopsida</taxon>
        <taxon>eudicotyledons</taxon>
        <taxon>Gunneridae</taxon>
        <taxon>Pentapetalae</taxon>
        <taxon>rosids</taxon>
        <taxon>fabids</taxon>
        <taxon>Fabales</taxon>
        <taxon>Fabaceae</taxon>
        <taxon>Papilionoideae</taxon>
        <taxon>50 kb inversion clade</taxon>
        <taxon>NPAAA clade</taxon>
        <taxon>Hologalegina</taxon>
        <taxon>IRL clade</taxon>
        <taxon>Trifolieae</taxon>
        <taxon>Medicago</taxon>
    </lineage>
</organism>
<dbReference type="EnsemblPlants" id="AET03405">
    <property type="protein sequence ID" value="AET03405"/>
    <property type="gene ID" value="MTR_8g069220"/>
</dbReference>
<dbReference type="PaxDb" id="3880-AET03405"/>
<feature type="region of interest" description="Disordered" evidence="1">
    <location>
        <begin position="24"/>
        <end position="46"/>
    </location>
</feature>
<feature type="region of interest" description="Disordered" evidence="1">
    <location>
        <begin position="60"/>
        <end position="83"/>
    </location>
</feature>
<reference evidence="2 4" key="2">
    <citation type="journal article" date="2014" name="BMC Genomics">
        <title>An improved genome release (version Mt4.0) for the model legume Medicago truncatula.</title>
        <authorList>
            <person name="Tang H."/>
            <person name="Krishnakumar V."/>
            <person name="Bidwell S."/>
            <person name="Rosen B."/>
            <person name="Chan A."/>
            <person name="Zhou S."/>
            <person name="Gentzbittel L."/>
            <person name="Childs K.L."/>
            <person name="Yandell M."/>
            <person name="Gundlach H."/>
            <person name="Mayer K.F."/>
            <person name="Schwartz D.C."/>
            <person name="Town C.D."/>
        </authorList>
    </citation>
    <scope>GENOME REANNOTATION</scope>
    <source>
        <strain evidence="3 4">cv. Jemalong A17</strain>
    </source>
</reference>
<reference evidence="3" key="3">
    <citation type="submission" date="2015-04" db="UniProtKB">
        <authorList>
            <consortium name="EnsemblPlants"/>
        </authorList>
    </citation>
    <scope>IDENTIFICATION</scope>
    <source>
        <strain evidence="3">cv. Jemalong A17</strain>
    </source>
</reference>
<dbReference type="EMBL" id="CM001224">
    <property type="protein sequence ID" value="AET03405.1"/>
    <property type="molecule type" value="Genomic_DNA"/>
</dbReference>
<reference evidence="2 4" key="1">
    <citation type="journal article" date="2011" name="Nature">
        <title>The Medicago genome provides insight into the evolution of rhizobial symbioses.</title>
        <authorList>
            <person name="Young N.D."/>
            <person name="Debelle F."/>
            <person name="Oldroyd G.E."/>
            <person name="Geurts R."/>
            <person name="Cannon S.B."/>
            <person name="Udvardi M.K."/>
            <person name="Benedito V.A."/>
            <person name="Mayer K.F."/>
            <person name="Gouzy J."/>
            <person name="Schoof H."/>
            <person name="Van de Peer Y."/>
            <person name="Proost S."/>
            <person name="Cook D.R."/>
            <person name="Meyers B.C."/>
            <person name="Spannagl M."/>
            <person name="Cheung F."/>
            <person name="De Mita S."/>
            <person name="Krishnakumar V."/>
            <person name="Gundlach H."/>
            <person name="Zhou S."/>
            <person name="Mudge J."/>
            <person name="Bharti A.K."/>
            <person name="Murray J.D."/>
            <person name="Naoumkina M.A."/>
            <person name="Rosen B."/>
            <person name="Silverstein K.A."/>
            <person name="Tang H."/>
            <person name="Rombauts S."/>
            <person name="Zhao P.X."/>
            <person name="Zhou P."/>
            <person name="Barbe V."/>
            <person name="Bardou P."/>
            <person name="Bechner M."/>
            <person name="Bellec A."/>
            <person name="Berger A."/>
            <person name="Berges H."/>
            <person name="Bidwell S."/>
            <person name="Bisseling T."/>
            <person name="Choisne N."/>
            <person name="Couloux A."/>
            <person name="Denny R."/>
            <person name="Deshpande S."/>
            <person name="Dai X."/>
            <person name="Doyle J.J."/>
            <person name="Dudez A.M."/>
            <person name="Farmer A.D."/>
            <person name="Fouteau S."/>
            <person name="Franken C."/>
            <person name="Gibelin C."/>
            <person name="Gish J."/>
            <person name="Goldstein S."/>
            <person name="Gonzalez A.J."/>
            <person name="Green P.J."/>
            <person name="Hallab A."/>
            <person name="Hartog M."/>
            <person name="Hua A."/>
            <person name="Humphray S.J."/>
            <person name="Jeong D.H."/>
            <person name="Jing Y."/>
            <person name="Jocker A."/>
            <person name="Kenton S.M."/>
            <person name="Kim D.J."/>
            <person name="Klee K."/>
            <person name="Lai H."/>
            <person name="Lang C."/>
            <person name="Lin S."/>
            <person name="Macmil S.L."/>
            <person name="Magdelenat G."/>
            <person name="Matthews L."/>
            <person name="McCorrison J."/>
            <person name="Monaghan E.L."/>
            <person name="Mun J.H."/>
            <person name="Najar F.Z."/>
            <person name="Nicholson C."/>
            <person name="Noirot C."/>
            <person name="O'Bleness M."/>
            <person name="Paule C.R."/>
            <person name="Poulain J."/>
            <person name="Prion F."/>
            <person name="Qin B."/>
            <person name="Qu C."/>
            <person name="Retzel E.F."/>
            <person name="Riddle C."/>
            <person name="Sallet E."/>
            <person name="Samain S."/>
            <person name="Samson N."/>
            <person name="Sanders I."/>
            <person name="Saurat O."/>
            <person name="Scarpelli C."/>
            <person name="Schiex T."/>
            <person name="Segurens B."/>
            <person name="Severin A.J."/>
            <person name="Sherrier D.J."/>
            <person name="Shi R."/>
            <person name="Sims S."/>
            <person name="Singer S.R."/>
            <person name="Sinharoy S."/>
            <person name="Sterck L."/>
            <person name="Viollet A."/>
            <person name="Wang B.B."/>
            <person name="Wang K."/>
            <person name="Wang M."/>
            <person name="Wang X."/>
            <person name="Warfsmann J."/>
            <person name="Weissenbach J."/>
            <person name="White D.D."/>
            <person name="White J.D."/>
            <person name="Wiley G.B."/>
            <person name="Wincker P."/>
            <person name="Xing Y."/>
            <person name="Yang L."/>
            <person name="Yao Z."/>
            <person name="Ying F."/>
            <person name="Zhai J."/>
            <person name="Zhou L."/>
            <person name="Zuber A."/>
            <person name="Denarie J."/>
            <person name="Dixon R.A."/>
            <person name="May G.D."/>
            <person name="Schwartz D.C."/>
            <person name="Rogers J."/>
            <person name="Quetier F."/>
            <person name="Town C.D."/>
            <person name="Roe B.A."/>
        </authorList>
    </citation>
    <scope>NUCLEOTIDE SEQUENCE [LARGE SCALE GENOMIC DNA]</scope>
    <source>
        <strain evidence="2">A17</strain>
        <strain evidence="3 4">cv. Jemalong A17</strain>
    </source>
</reference>
<dbReference type="Proteomes" id="UP000002051">
    <property type="component" value="Chromosome 8"/>
</dbReference>
<name>G7LJA9_MEDTR</name>
<accession>G7LJA9</accession>
<sequence>MMISRLFRKFWKLGIRSKNRLIRGDQSHAHLRGPRLKPDIAPYGLSPPKLAPDGIEHETLRGANSKISNQPLDQPQMGSHHSK</sequence>
<evidence type="ECO:0000313" key="2">
    <source>
        <dbReference type="EMBL" id="AET03405.1"/>
    </source>
</evidence>
<dbReference type="AlphaFoldDB" id="G7LJA9"/>
<gene>
    <name evidence="2" type="ordered locus">MTR_8g069220</name>
</gene>
<keyword evidence="4" id="KW-1185">Reference proteome</keyword>
<evidence type="ECO:0000313" key="4">
    <source>
        <dbReference type="Proteomes" id="UP000002051"/>
    </source>
</evidence>
<evidence type="ECO:0000256" key="1">
    <source>
        <dbReference type="SAM" id="MobiDB-lite"/>
    </source>
</evidence>
<evidence type="ECO:0000313" key="3">
    <source>
        <dbReference type="EnsemblPlants" id="AET03405"/>
    </source>
</evidence>
<proteinExistence type="predicted"/>